<feature type="transmembrane region" description="Helical" evidence="11">
    <location>
        <begin position="437"/>
        <end position="456"/>
    </location>
</feature>
<feature type="transmembrane region" description="Helical" evidence="11">
    <location>
        <begin position="532"/>
        <end position="554"/>
    </location>
</feature>
<feature type="transmembrane region" description="Helical" evidence="11">
    <location>
        <begin position="81"/>
        <end position="105"/>
    </location>
</feature>
<dbReference type="PRINTS" id="PR01411">
    <property type="entry name" value="CCMFBIOGNSIS"/>
</dbReference>
<protein>
    <submittedName>
        <fullName evidence="14">Cytochrome c-type biogenesis protein CcmF</fullName>
    </submittedName>
</protein>
<evidence type="ECO:0000256" key="7">
    <source>
        <dbReference type="ARBA" id="ARBA00022989"/>
    </source>
</evidence>
<organism evidence="14 15">
    <name type="scientific">Allosediminivita pacifica</name>
    <dbReference type="NCBI Taxonomy" id="1267769"/>
    <lineage>
        <taxon>Bacteria</taxon>
        <taxon>Pseudomonadati</taxon>
        <taxon>Pseudomonadota</taxon>
        <taxon>Alphaproteobacteria</taxon>
        <taxon>Rhodobacterales</taxon>
        <taxon>Paracoccaceae</taxon>
        <taxon>Allosediminivita</taxon>
    </lineage>
</organism>
<dbReference type="Proteomes" id="UP000244069">
    <property type="component" value="Unassembled WGS sequence"/>
</dbReference>
<feature type="domain" description="Cytochrome c assembly protein" evidence="12">
    <location>
        <begin position="132"/>
        <end position="338"/>
    </location>
</feature>
<dbReference type="InterPro" id="IPR003568">
    <property type="entry name" value="Cyt_c_biogenesis_CcmF"/>
</dbReference>
<comment type="similarity">
    <text evidence="2">Belongs to the CcmF/CycK/Ccl1/NrfE/CcsA family.</text>
</comment>
<proteinExistence type="inferred from homology"/>
<feature type="transmembrane region" description="Helical" evidence="11">
    <location>
        <begin position="395"/>
        <end position="417"/>
    </location>
</feature>
<evidence type="ECO:0000256" key="1">
    <source>
        <dbReference type="ARBA" id="ARBA00004429"/>
    </source>
</evidence>
<dbReference type="PRINTS" id="PR01410">
    <property type="entry name" value="CCBIOGENESIS"/>
</dbReference>
<evidence type="ECO:0000259" key="12">
    <source>
        <dbReference type="Pfam" id="PF01578"/>
    </source>
</evidence>
<feature type="transmembrane region" description="Helical" evidence="11">
    <location>
        <begin position="168"/>
        <end position="187"/>
    </location>
</feature>
<dbReference type="GO" id="GO:0020037">
    <property type="term" value="F:heme binding"/>
    <property type="evidence" value="ECO:0007669"/>
    <property type="project" value="InterPro"/>
</dbReference>
<comment type="subcellular location">
    <subcellularLocation>
        <location evidence="1">Cell inner membrane</location>
        <topology evidence="1">Multi-pass membrane protein</topology>
    </subcellularLocation>
</comment>
<keyword evidence="4" id="KW-0997">Cell inner membrane</keyword>
<feature type="compositionally biased region" description="Basic and acidic residues" evidence="10">
    <location>
        <begin position="1"/>
        <end position="16"/>
    </location>
</feature>
<feature type="transmembrane region" description="Helical" evidence="11">
    <location>
        <begin position="250"/>
        <end position="272"/>
    </location>
</feature>
<feature type="transmembrane region" description="Helical" evidence="11">
    <location>
        <begin position="48"/>
        <end position="69"/>
    </location>
</feature>
<evidence type="ECO:0000313" key="14">
    <source>
        <dbReference type="EMBL" id="PTX50268.1"/>
    </source>
</evidence>
<evidence type="ECO:0000259" key="13">
    <source>
        <dbReference type="Pfam" id="PF16327"/>
    </source>
</evidence>
<feature type="transmembrane region" description="Helical" evidence="11">
    <location>
        <begin position="317"/>
        <end position="335"/>
    </location>
</feature>
<evidence type="ECO:0000256" key="8">
    <source>
        <dbReference type="ARBA" id="ARBA00023136"/>
    </source>
</evidence>
<evidence type="ECO:0000256" key="10">
    <source>
        <dbReference type="SAM" id="MobiDB-lite"/>
    </source>
</evidence>
<dbReference type="Pfam" id="PF01578">
    <property type="entry name" value="Cytochrom_C_asm"/>
    <property type="match status" value="1"/>
</dbReference>
<dbReference type="NCBIfam" id="NF007691">
    <property type="entry name" value="PRK10369.1"/>
    <property type="match status" value="1"/>
</dbReference>
<evidence type="ECO:0000256" key="11">
    <source>
        <dbReference type="SAM" id="Phobius"/>
    </source>
</evidence>
<feature type="transmembrane region" description="Helical" evidence="11">
    <location>
        <begin position="468"/>
        <end position="485"/>
    </location>
</feature>
<feature type="transmembrane region" description="Helical" evidence="11">
    <location>
        <begin position="139"/>
        <end position="156"/>
    </location>
</feature>
<keyword evidence="15" id="KW-1185">Reference proteome</keyword>
<evidence type="ECO:0000256" key="6">
    <source>
        <dbReference type="ARBA" id="ARBA00022748"/>
    </source>
</evidence>
<feature type="transmembrane region" description="Helical" evidence="11">
    <location>
        <begin position="491"/>
        <end position="512"/>
    </location>
</feature>
<dbReference type="EMBL" id="QBKN01000005">
    <property type="protein sequence ID" value="PTX50268.1"/>
    <property type="molecule type" value="Genomic_DNA"/>
</dbReference>
<comment type="caution">
    <text evidence="14">The sequence shown here is derived from an EMBL/GenBank/DDBJ whole genome shotgun (WGS) entry which is preliminary data.</text>
</comment>
<keyword evidence="7 11" id="KW-1133">Transmembrane helix</keyword>
<evidence type="ECO:0000256" key="2">
    <source>
        <dbReference type="ARBA" id="ARBA00009186"/>
    </source>
</evidence>
<sequence>MISLDPKDVPARDKQSSRGRRDKVNAAPFALIGAGPPLEYDRGMVTEFGHFALILAFLVAIVQMVVPMAGAHKRWPGWMAVAEPAATTQFLLIGFSFLALTWAFLTSDFSLRLVYLNSHSAKPLIYKISGVWGNHEGSMLLWVLILSLFGAMAAWFGGNLPPGLRARVLSVQAAIGVAFIAFILFTSNPFERMPVPPFDGQDLNPLLQDPGLAFHPPFLYLGYVGLSICFSFAVAALIEGRVDAAWARWVRPWTLAAWVCLTIGIALGSWWAYYELGWGGFWFWDPVENASFMPWLLAAALLHSAIVVEKRESLKSWTILLAILAFGFSLIGTFIVRSGVITSVHSFASDPERGVFILLILVVFTGGALTLFAARSGVMQARGVFGIVSRESALVANNILLAVSAFVVFVGTLWPLVAEMAFDRKLSVGPPFFDMAFTPFMLILGLLLPFGSMLAWKRGSASRVARQLAPAFFLALALLGLTWVLQTGRSLLGPMGVFLGAWLIGGAVTDLISRTGQNRDWSRLRRLPRADWGKSIAHAGLGITMLGIAGLTAWEQEDIRIAQIGEPFEVAGFELELLGVEEIQGPNYYATQGEVAIRSDGDEIARLFPQKRNYPVAQMPTTEAAIDYRFLRDLYVVIGDEQSGGGWVIRTYLKPLANWIWGGAILMALGGFVSLSDRRFRVAAGAGKRTAAKGVPAE</sequence>
<feature type="transmembrane region" description="Helical" evidence="11">
    <location>
        <begin position="355"/>
        <end position="374"/>
    </location>
</feature>
<dbReference type="GO" id="GO:0015232">
    <property type="term" value="F:heme transmembrane transporter activity"/>
    <property type="evidence" value="ECO:0007669"/>
    <property type="project" value="InterPro"/>
</dbReference>
<dbReference type="GO" id="GO:0005886">
    <property type="term" value="C:plasma membrane"/>
    <property type="evidence" value="ECO:0007669"/>
    <property type="project" value="UniProtKB-SubCell"/>
</dbReference>
<dbReference type="InterPro" id="IPR032523">
    <property type="entry name" value="CcmF_C"/>
</dbReference>
<accession>A0A2T6B2G7</accession>
<dbReference type="InterPro" id="IPR003567">
    <property type="entry name" value="Cyt_c_biogenesis"/>
</dbReference>
<keyword evidence="3" id="KW-1003">Cell membrane</keyword>
<evidence type="ECO:0000256" key="9">
    <source>
        <dbReference type="ARBA" id="ARBA00037230"/>
    </source>
</evidence>
<name>A0A2T6B2G7_9RHOB</name>
<dbReference type="NCBIfam" id="TIGR00353">
    <property type="entry name" value="nrfE"/>
    <property type="match status" value="1"/>
</dbReference>
<dbReference type="PANTHER" id="PTHR43653">
    <property type="entry name" value="CYTOCHROME C ASSEMBLY PROTEIN-RELATED"/>
    <property type="match status" value="1"/>
</dbReference>
<feature type="region of interest" description="Disordered" evidence="10">
    <location>
        <begin position="1"/>
        <end position="20"/>
    </location>
</feature>
<feature type="transmembrane region" description="Helical" evidence="11">
    <location>
        <begin position="218"/>
        <end position="238"/>
    </location>
</feature>
<evidence type="ECO:0000256" key="5">
    <source>
        <dbReference type="ARBA" id="ARBA00022692"/>
    </source>
</evidence>
<keyword evidence="6" id="KW-0201">Cytochrome c-type biogenesis</keyword>
<dbReference type="GO" id="GO:0017004">
    <property type="term" value="P:cytochrome complex assembly"/>
    <property type="evidence" value="ECO:0007669"/>
    <property type="project" value="UniProtKB-KW"/>
</dbReference>
<dbReference type="PANTHER" id="PTHR43653:SF1">
    <property type="entry name" value="CYTOCHROME C-TYPE BIOGENESIS PROTEIN CCMF"/>
    <property type="match status" value="1"/>
</dbReference>
<dbReference type="Pfam" id="PF16327">
    <property type="entry name" value="CcmF_C"/>
    <property type="match status" value="1"/>
</dbReference>
<comment type="function">
    <text evidence="9">Required for the biogenesis of c-type cytochromes. Possible subunit of a heme lyase.</text>
</comment>
<dbReference type="InterPro" id="IPR002541">
    <property type="entry name" value="Cyt_c_assembly"/>
</dbReference>
<dbReference type="AlphaFoldDB" id="A0A2T6B2G7"/>
<keyword evidence="5 11" id="KW-0812">Transmembrane</keyword>
<feature type="transmembrane region" description="Helical" evidence="11">
    <location>
        <begin position="292"/>
        <end position="308"/>
    </location>
</feature>
<gene>
    <name evidence="14" type="ORF">C8N44_105128</name>
</gene>
<evidence type="ECO:0000313" key="15">
    <source>
        <dbReference type="Proteomes" id="UP000244069"/>
    </source>
</evidence>
<keyword evidence="8 11" id="KW-0472">Membrane</keyword>
<evidence type="ECO:0000256" key="4">
    <source>
        <dbReference type="ARBA" id="ARBA00022519"/>
    </source>
</evidence>
<feature type="domain" description="Cytochrome c-type biogenesis protein CcmF C-terminal" evidence="13">
    <location>
        <begin position="358"/>
        <end position="678"/>
    </location>
</feature>
<evidence type="ECO:0000256" key="3">
    <source>
        <dbReference type="ARBA" id="ARBA00022475"/>
    </source>
</evidence>
<reference evidence="14 15" key="1">
    <citation type="submission" date="2018-04" db="EMBL/GenBank/DDBJ databases">
        <title>Genomic Encyclopedia of Archaeal and Bacterial Type Strains, Phase II (KMG-II): from individual species to whole genera.</title>
        <authorList>
            <person name="Goeker M."/>
        </authorList>
    </citation>
    <scope>NUCLEOTIDE SEQUENCE [LARGE SCALE GENOMIC DNA]</scope>
    <source>
        <strain evidence="14 15">DSM 29329</strain>
    </source>
</reference>
<feature type="transmembrane region" description="Helical" evidence="11">
    <location>
        <begin position="656"/>
        <end position="675"/>
    </location>
</feature>